<keyword evidence="3" id="KW-0560">Oxidoreductase</keyword>
<dbReference type="SUPFAM" id="SSF56176">
    <property type="entry name" value="FAD-binding/transporter-associated domain-like"/>
    <property type="match status" value="1"/>
</dbReference>
<dbReference type="GO" id="GO:0071949">
    <property type="term" value="F:FAD binding"/>
    <property type="evidence" value="ECO:0007669"/>
    <property type="project" value="InterPro"/>
</dbReference>
<comment type="caution">
    <text evidence="5">The sequence shown here is derived from an EMBL/GenBank/DDBJ whole genome shotgun (WGS) entry which is preliminary data.</text>
</comment>
<dbReference type="InterPro" id="IPR007173">
    <property type="entry name" value="ALO_C"/>
</dbReference>
<evidence type="ECO:0000259" key="4">
    <source>
        <dbReference type="PROSITE" id="PS51387"/>
    </source>
</evidence>
<dbReference type="PANTHER" id="PTHR43762">
    <property type="entry name" value="L-GULONOLACTONE OXIDASE"/>
    <property type="match status" value="1"/>
</dbReference>
<dbReference type="GO" id="GO:0003885">
    <property type="term" value="F:D-arabinono-1,4-lactone oxidase activity"/>
    <property type="evidence" value="ECO:0007669"/>
    <property type="project" value="InterPro"/>
</dbReference>
<dbReference type="AlphaFoldDB" id="A0A520S633"/>
<name>A0A520S633_9GAMM</name>
<dbReference type="GO" id="GO:0016020">
    <property type="term" value="C:membrane"/>
    <property type="evidence" value="ECO:0007669"/>
    <property type="project" value="InterPro"/>
</dbReference>
<dbReference type="InterPro" id="IPR010031">
    <property type="entry name" value="FAD_lactone_oxidase-like"/>
</dbReference>
<dbReference type="InterPro" id="IPR016164">
    <property type="entry name" value="FAD-linked_Oxase-like_C"/>
</dbReference>
<organism evidence="5 6">
    <name type="scientific">OM182 bacterium</name>
    <dbReference type="NCBI Taxonomy" id="2510334"/>
    <lineage>
        <taxon>Bacteria</taxon>
        <taxon>Pseudomonadati</taxon>
        <taxon>Pseudomonadota</taxon>
        <taxon>Gammaproteobacteria</taxon>
        <taxon>OMG group</taxon>
        <taxon>OM182 clade</taxon>
    </lineage>
</organism>
<dbReference type="Gene3D" id="3.30.465.10">
    <property type="match status" value="1"/>
</dbReference>
<dbReference type="Pfam" id="PF01565">
    <property type="entry name" value="FAD_binding_4"/>
    <property type="match status" value="1"/>
</dbReference>
<proteinExistence type="predicted"/>
<evidence type="ECO:0000313" key="6">
    <source>
        <dbReference type="Proteomes" id="UP000320404"/>
    </source>
</evidence>
<keyword evidence="1" id="KW-0285">Flavoprotein</keyword>
<dbReference type="Proteomes" id="UP000320404">
    <property type="component" value="Unassembled WGS sequence"/>
</dbReference>
<protein>
    <submittedName>
        <fullName evidence="5">FAD-binding oxidoreductase</fullName>
    </submittedName>
</protein>
<evidence type="ECO:0000313" key="5">
    <source>
        <dbReference type="EMBL" id="RZO77937.1"/>
    </source>
</evidence>
<dbReference type="InterPro" id="IPR016169">
    <property type="entry name" value="FAD-bd_PCMH_sub2"/>
</dbReference>
<evidence type="ECO:0000256" key="2">
    <source>
        <dbReference type="ARBA" id="ARBA00022827"/>
    </source>
</evidence>
<keyword evidence="2" id="KW-0274">FAD</keyword>
<evidence type="ECO:0000256" key="3">
    <source>
        <dbReference type="ARBA" id="ARBA00023002"/>
    </source>
</evidence>
<dbReference type="InterPro" id="IPR006094">
    <property type="entry name" value="Oxid_FAD_bind_N"/>
</dbReference>
<accession>A0A520S633</accession>
<sequence length="445" mass="47947">MLLTGWGRYPTVTSQVTAPGNVDALTKQLPAYPSGTCLIPRGAGRSYGDSALAEQVVSSRFLDNFIALDADNLRISCGAGVTLAEVLRLCVPQGLFPPVLPGTKHISMGGAIAADIHGKNHHVDGTFCDHVESISLALASGELVHCSRSENSELFHATCGGMGLTGVIVEARLKLAKVSSVSINTESIAAANLKESLTLLNEHNEKKYVVAWVDCLARGAALGRGIIHCGDHSDAGELRHRESSSIGVPFTTPGLLLNRVTMATFNNLYFNRHSWAKGARQQYYDKFFFPLDSIRNWNRLYGSRGFLQYQFVLPDESAESGLTEILGAVSSAGKGSFLAVLKRFGAANENLLSFPRAGLTLTLDFKFEPSLLSLLDELDAMVLAHGGRLYLAKDARMSEAVFKQSYPNWEAFKAIKDRVDPDGLFASMQSNRLGLSGADMGSSTA</sequence>
<dbReference type="InterPro" id="IPR016166">
    <property type="entry name" value="FAD-bd_PCMH"/>
</dbReference>
<evidence type="ECO:0000256" key="1">
    <source>
        <dbReference type="ARBA" id="ARBA00022630"/>
    </source>
</evidence>
<gene>
    <name evidence="5" type="ORF">EVA69_01290</name>
</gene>
<dbReference type="EMBL" id="SHAH01000009">
    <property type="protein sequence ID" value="RZO77937.1"/>
    <property type="molecule type" value="Genomic_DNA"/>
</dbReference>
<dbReference type="Pfam" id="PF04030">
    <property type="entry name" value="ALO"/>
    <property type="match status" value="1"/>
</dbReference>
<dbReference type="PROSITE" id="PS51387">
    <property type="entry name" value="FAD_PCMH"/>
    <property type="match status" value="1"/>
</dbReference>
<dbReference type="PANTHER" id="PTHR43762:SF1">
    <property type="entry name" value="D-ARABINONO-1,4-LACTONE OXIDASE"/>
    <property type="match status" value="1"/>
</dbReference>
<dbReference type="InterPro" id="IPR036318">
    <property type="entry name" value="FAD-bd_PCMH-like_sf"/>
</dbReference>
<dbReference type="SUPFAM" id="SSF55103">
    <property type="entry name" value="FAD-linked oxidases, C-terminal domain"/>
    <property type="match status" value="1"/>
</dbReference>
<reference evidence="5 6" key="1">
    <citation type="submission" date="2019-02" db="EMBL/GenBank/DDBJ databases">
        <title>Prokaryotic population dynamics and viral predation in marine succession experiment using metagenomics: the confinement effect.</title>
        <authorList>
            <person name="Haro-Moreno J.M."/>
            <person name="Rodriguez-Valera F."/>
            <person name="Lopez-Perez M."/>
        </authorList>
    </citation>
    <scope>NUCLEOTIDE SEQUENCE [LARGE SCALE GENOMIC DNA]</scope>
    <source>
        <strain evidence="5">MED-G158</strain>
    </source>
</reference>
<feature type="domain" description="FAD-binding PCMH-type" evidence="4">
    <location>
        <begin position="9"/>
        <end position="178"/>
    </location>
</feature>